<feature type="signal peptide" evidence="6">
    <location>
        <begin position="1"/>
        <end position="28"/>
    </location>
</feature>
<evidence type="ECO:0000256" key="5">
    <source>
        <dbReference type="SAM" id="Phobius"/>
    </source>
</evidence>
<evidence type="ECO:0000313" key="8">
    <source>
        <dbReference type="EMBL" id="OQV18338.1"/>
    </source>
</evidence>
<reference evidence="9" key="1">
    <citation type="submission" date="2017-01" db="EMBL/GenBank/DDBJ databases">
        <title>Comparative genomics of anhydrobiosis in the tardigrade Hypsibius dujardini.</title>
        <authorList>
            <person name="Yoshida Y."/>
            <person name="Koutsovoulos G."/>
            <person name="Laetsch D."/>
            <person name="Stevens L."/>
            <person name="Kumar S."/>
            <person name="Horikawa D."/>
            <person name="Ishino K."/>
            <person name="Komine S."/>
            <person name="Tomita M."/>
            <person name="Blaxter M."/>
            <person name="Arakawa K."/>
        </authorList>
    </citation>
    <scope>NUCLEOTIDE SEQUENCE [LARGE SCALE GENOMIC DNA]</scope>
    <source>
        <strain evidence="9">Z151</strain>
    </source>
</reference>
<name>A0A1W0WT01_HYPEX</name>
<dbReference type="SUPFAM" id="SSF53822">
    <property type="entry name" value="Periplasmic binding protein-like I"/>
    <property type="match status" value="1"/>
</dbReference>
<evidence type="ECO:0000259" key="7">
    <source>
        <dbReference type="Pfam" id="PF01094"/>
    </source>
</evidence>
<dbReference type="EMBL" id="MTYJ01000050">
    <property type="protein sequence ID" value="OQV18338.1"/>
    <property type="molecule type" value="Genomic_DNA"/>
</dbReference>
<organism evidence="8 9">
    <name type="scientific">Hypsibius exemplaris</name>
    <name type="common">Freshwater tardigrade</name>
    <dbReference type="NCBI Taxonomy" id="2072580"/>
    <lineage>
        <taxon>Eukaryota</taxon>
        <taxon>Metazoa</taxon>
        <taxon>Ecdysozoa</taxon>
        <taxon>Tardigrada</taxon>
        <taxon>Eutardigrada</taxon>
        <taxon>Parachela</taxon>
        <taxon>Hypsibioidea</taxon>
        <taxon>Hypsibiidae</taxon>
        <taxon>Hypsibius</taxon>
    </lineage>
</organism>
<comment type="caution">
    <text evidence="8">The sequence shown here is derived from an EMBL/GenBank/DDBJ whole genome shotgun (WGS) entry which is preliminary data.</text>
</comment>
<dbReference type="InterPro" id="IPR001828">
    <property type="entry name" value="ANF_lig-bd_rcpt"/>
</dbReference>
<dbReference type="AlphaFoldDB" id="A0A1W0WT01"/>
<evidence type="ECO:0000313" key="9">
    <source>
        <dbReference type="Proteomes" id="UP000192578"/>
    </source>
</evidence>
<sequence length="462" mass="50912">MMAKRFGFRHALLTCCLCWESWTSMVGAVVPNFITLTSAGPTPSGFVELQPVFDVMLGLLAPKYPAVLANYTLKQLRHSTPGSCNEFEWYEQNREMNELFRGGYLLPRPTIVLAGEDGSLQNRDRFPSAISFAGGVIELYGNATVALFKRFNWTSVAVINDANTANPGMAKSREICRGAIESLQRENRTINLLLVPTDLSKEDPDRALLVAHNFTRIIVSCTFGATQRTLLAAAHALNMTNGDHVFIHLYVIETPGDSPLAWQKNDSLDGKVARAMLSTIIIRSPQIIWSRMDSTMSLIQKQKNTSFFGLFPNLTTARNEFQVSCAEAIEGAVTALNDSCTTSSEDCGSGKFLADHLLGRKFNFTSRTVDLTDEGVKVITAIIQQLSAVDLEIKDIFRYDSDVKQLMPDAKNQFSWLMNGKPPPDRPLCGLHQELCPDNRTTVAISVAFVGCGILAAVAFLL</sequence>
<proteinExistence type="predicted"/>
<keyword evidence="3 5" id="KW-1133">Transmembrane helix</keyword>
<dbReference type="GO" id="GO:0016020">
    <property type="term" value="C:membrane"/>
    <property type="evidence" value="ECO:0007669"/>
    <property type="project" value="UniProtKB-SubCell"/>
</dbReference>
<evidence type="ECO:0000256" key="4">
    <source>
        <dbReference type="ARBA" id="ARBA00023136"/>
    </source>
</evidence>
<keyword evidence="6" id="KW-0732">Signal</keyword>
<dbReference type="Proteomes" id="UP000192578">
    <property type="component" value="Unassembled WGS sequence"/>
</dbReference>
<dbReference type="Gene3D" id="3.40.50.2300">
    <property type="match status" value="1"/>
</dbReference>
<dbReference type="InterPro" id="IPR028082">
    <property type="entry name" value="Peripla_BP_I"/>
</dbReference>
<keyword evidence="9" id="KW-1185">Reference proteome</keyword>
<protein>
    <recommendedName>
        <fullName evidence="7">Receptor ligand binding region domain-containing protein</fullName>
    </recommendedName>
</protein>
<comment type="subcellular location">
    <subcellularLocation>
        <location evidence="1">Membrane</location>
    </subcellularLocation>
</comment>
<evidence type="ECO:0000256" key="1">
    <source>
        <dbReference type="ARBA" id="ARBA00004370"/>
    </source>
</evidence>
<dbReference type="Pfam" id="PF01094">
    <property type="entry name" value="ANF_receptor"/>
    <property type="match status" value="1"/>
</dbReference>
<keyword evidence="2 5" id="KW-0812">Transmembrane</keyword>
<evidence type="ECO:0000256" key="2">
    <source>
        <dbReference type="ARBA" id="ARBA00022692"/>
    </source>
</evidence>
<feature type="transmembrane region" description="Helical" evidence="5">
    <location>
        <begin position="443"/>
        <end position="461"/>
    </location>
</feature>
<feature type="domain" description="Receptor ligand binding region" evidence="7">
    <location>
        <begin position="139"/>
        <end position="371"/>
    </location>
</feature>
<evidence type="ECO:0000256" key="6">
    <source>
        <dbReference type="SAM" id="SignalP"/>
    </source>
</evidence>
<evidence type="ECO:0000256" key="3">
    <source>
        <dbReference type="ARBA" id="ARBA00022989"/>
    </source>
</evidence>
<accession>A0A1W0WT01</accession>
<feature type="chain" id="PRO_5012912882" description="Receptor ligand binding region domain-containing protein" evidence="6">
    <location>
        <begin position="29"/>
        <end position="462"/>
    </location>
</feature>
<keyword evidence="4 5" id="KW-0472">Membrane</keyword>
<gene>
    <name evidence="8" type="ORF">BV898_07541</name>
</gene>